<proteinExistence type="predicted"/>
<name>A0A9Q3FWH0_9BASI</name>
<evidence type="ECO:0000313" key="2">
    <source>
        <dbReference type="Proteomes" id="UP000765509"/>
    </source>
</evidence>
<dbReference type="EMBL" id="AVOT02051352">
    <property type="protein sequence ID" value="MBW0546364.1"/>
    <property type="molecule type" value="Genomic_DNA"/>
</dbReference>
<protein>
    <submittedName>
        <fullName evidence="1">Uncharacterized protein</fullName>
    </submittedName>
</protein>
<dbReference type="Proteomes" id="UP000765509">
    <property type="component" value="Unassembled WGS sequence"/>
</dbReference>
<evidence type="ECO:0000313" key="1">
    <source>
        <dbReference type="EMBL" id="MBW0546364.1"/>
    </source>
</evidence>
<dbReference type="AlphaFoldDB" id="A0A9Q3FWH0"/>
<accession>A0A9Q3FWH0</accession>
<gene>
    <name evidence="1" type="ORF">O181_086079</name>
</gene>
<keyword evidence="2" id="KW-1185">Reference proteome</keyword>
<reference evidence="1" key="1">
    <citation type="submission" date="2021-03" db="EMBL/GenBank/DDBJ databases">
        <title>Draft genome sequence of rust myrtle Austropuccinia psidii MF-1, a brazilian biotype.</title>
        <authorList>
            <person name="Quecine M.C."/>
            <person name="Pachon D.M.R."/>
            <person name="Bonatelli M.L."/>
            <person name="Correr F.H."/>
            <person name="Franceschini L.M."/>
            <person name="Leite T.F."/>
            <person name="Margarido G.R.A."/>
            <person name="Almeida C.A."/>
            <person name="Ferrarezi J.A."/>
            <person name="Labate C.A."/>
        </authorList>
    </citation>
    <scope>NUCLEOTIDE SEQUENCE</scope>
    <source>
        <strain evidence="1">MF-1</strain>
    </source>
</reference>
<organism evidence="1 2">
    <name type="scientific">Austropuccinia psidii MF-1</name>
    <dbReference type="NCBI Taxonomy" id="1389203"/>
    <lineage>
        <taxon>Eukaryota</taxon>
        <taxon>Fungi</taxon>
        <taxon>Dikarya</taxon>
        <taxon>Basidiomycota</taxon>
        <taxon>Pucciniomycotina</taxon>
        <taxon>Pucciniomycetes</taxon>
        <taxon>Pucciniales</taxon>
        <taxon>Sphaerophragmiaceae</taxon>
        <taxon>Austropuccinia</taxon>
    </lineage>
</organism>
<sequence>MLMRLHFPPDVTLTLPSPLLTLLWRPQDIPPTPPSTPLTPNPLGHLPSLQSGIRSIGYGGLLAYMMNAIT</sequence>
<comment type="caution">
    <text evidence="1">The sequence shown here is derived from an EMBL/GenBank/DDBJ whole genome shotgun (WGS) entry which is preliminary data.</text>
</comment>